<evidence type="ECO:0000256" key="10">
    <source>
        <dbReference type="ARBA" id="ARBA00023306"/>
    </source>
</evidence>
<keyword evidence="8" id="KW-0226">DNA condensation</keyword>
<evidence type="ECO:0000259" key="14">
    <source>
        <dbReference type="SMART" id="SM00968"/>
    </source>
</evidence>
<keyword evidence="6" id="KW-0067">ATP-binding</keyword>
<feature type="region of interest" description="Disordered" evidence="13">
    <location>
        <begin position="420"/>
        <end position="439"/>
    </location>
</feature>
<dbReference type="GO" id="GO:0005634">
    <property type="term" value="C:nucleus"/>
    <property type="evidence" value="ECO:0007669"/>
    <property type="project" value="UniProtKB-SubCell"/>
</dbReference>
<feature type="domain" description="SMC hinge" evidence="14">
    <location>
        <begin position="591"/>
        <end position="707"/>
    </location>
</feature>
<comment type="similarity">
    <text evidence="2">Belongs to the SMC family. SMC4 subfamily.</text>
</comment>
<dbReference type="GO" id="GO:0005524">
    <property type="term" value="F:ATP binding"/>
    <property type="evidence" value="ECO:0007669"/>
    <property type="project" value="UniProtKB-KW"/>
</dbReference>
<evidence type="ECO:0000256" key="1">
    <source>
        <dbReference type="ARBA" id="ARBA00004123"/>
    </source>
</evidence>
<keyword evidence="4" id="KW-0547">Nucleotide-binding</keyword>
<dbReference type="Gene3D" id="1.20.5.170">
    <property type="match status" value="1"/>
</dbReference>
<dbReference type="Pfam" id="PF02463">
    <property type="entry name" value="SMC_N"/>
    <property type="match status" value="2"/>
</dbReference>
<sequence>MSAKGKRTPTKRANFAQNSESEDEELDFGEEDGGYRIGDIYIPPPPPPPKYSGNSTGRRLIITQIENINFKSYAGRQVLGPFHKSFTSIVGPNGSGKSNVIDSMLFVFGYRAQKLRSKKLSVLIHNSDTFPNVQSCKVIVHFAEINDQGGDDFELIPGSEFTVSRSINKENVSIYTIDDRKVQFKEVSQRLQSFGIDLRYNRFLILQGEVEQIALMKPKAETEHETGMLEFLEDIIGSTRLKKPLGELHEMVEKANVVRAEKLNRVKVVEKEKNVLEEARNEAVLFLETENELTRKRSILFQSQKSEAVEERDEALKEFEKANVVFKEAEAKIDELKKSRSEKENEIKQWNEKLTDVSKQAEEYQEAFNEIERRDVQTRNKIKHTKEKGKKLTSELENERKKLEELSEIPEKCRKESEELMKRKSTLEEEKKKADDDLSKANSLIEKDIEPLRQQKDEHEAELHKLKKGVNEARSKLEVEQSKLDLYIGREKTEQAKLEQLKLKYERNAEELRQKKGSLFELEKRIPSAEARVKNITNEVFQLQEQRNRITEQFRKNSEKLEEAKNALHADTSRNAVLSALMEQKRLCKLKGILGRLGDLGAIDPKYDVAISTACGALDNMVTDTMDNAQQCVKFLKSNNIGASTFIALDKMQRWESHSRSTIQTPENVPRLFDLVRVTDERVLPAFYFALRDTLVADNLTQATRIGLQGKKRWRVVTLKGELVEISGAMSGGGRPSSGRMGSSVRASETPKEELKELESNVASLRNELSEIKSKQDFLNVEGEKLCSDIEIMKQNIPKFKLDISEMAKQQDVLKQSIEQQERAVKESAPDPKKVKLMEKEVENLNQDYEKNLSFAEKVEAKIKELKRKMDDIIENNVGIAKRKVESLKTEFEKVTSAVTKANVSEKTALRNIDKCNAKIESINTEITESETLIETLKEEMKKMEKEAQEINEKYLSFTEQKDEIQTKMREISQEVNKLKKKETQLNSDNLDVKHEVEKLENILKEREVEVKKWDAKIATLKLHEIDDKPAQEPLPTLSKEELKTFNAHSVKKEIENLEKELKKMKPNMAAIEEYRKKQNIYLERVKELEESTAERDRCKETFENLKAQRLKEFKDGFTIITRKLKEMYRTITLGGDAELEWIDSLDPFSEGINFAVRPNKKSWKRISNLSGGEKTLSSLALIFALHYYKPSPLYVMDEIDAALDFRNVSIVAHYIKQRTRNTQFIIISLRSQMYELADRLVGIYKTFNCTKSVTINPSCIEAHRRKTIDISEEAQSSNEARAV</sequence>
<keyword evidence="7 12" id="KW-0175">Coiled coil</keyword>
<dbReference type="SUPFAM" id="SSF75553">
    <property type="entry name" value="Smc hinge domain"/>
    <property type="match status" value="1"/>
</dbReference>
<dbReference type="PANTHER" id="PTHR18937:SF172">
    <property type="entry name" value="STRUCTURAL MAINTENANCE OF CHROMOSOMES PROTEIN"/>
    <property type="match status" value="1"/>
</dbReference>
<feature type="region of interest" description="Disordered" evidence="13">
    <location>
        <begin position="380"/>
        <end position="403"/>
    </location>
</feature>
<evidence type="ECO:0000256" key="3">
    <source>
        <dbReference type="ARBA" id="ARBA00022618"/>
    </source>
</evidence>
<dbReference type="SUPFAM" id="SSF52540">
    <property type="entry name" value="P-loop containing nucleoside triphosphate hydrolases"/>
    <property type="match status" value="1"/>
</dbReference>
<dbReference type="PIRSF" id="PIRSF005719">
    <property type="entry name" value="SMC"/>
    <property type="match status" value="1"/>
</dbReference>
<dbReference type="PANTHER" id="PTHR18937">
    <property type="entry name" value="STRUCTURAL MAINTENANCE OF CHROMOSOMES SMC FAMILY MEMBER"/>
    <property type="match status" value="1"/>
</dbReference>
<gene>
    <name evidence="15" type="ORF">B4U79_11599</name>
</gene>
<dbReference type="FunFam" id="3.40.50.300:FF:000481">
    <property type="entry name" value="Structural maintenance of chromosomes 4"/>
    <property type="match status" value="1"/>
</dbReference>
<dbReference type="InterPro" id="IPR027417">
    <property type="entry name" value="P-loop_NTPase"/>
</dbReference>
<evidence type="ECO:0000256" key="7">
    <source>
        <dbReference type="ARBA" id="ARBA00023054"/>
    </source>
</evidence>
<keyword evidence="10" id="KW-0131">Cell cycle</keyword>
<keyword evidence="9 11" id="KW-0539">Nucleus</keyword>
<feature type="compositionally biased region" description="Basic residues" evidence="13">
    <location>
        <begin position="1"/>
        <end position="10"/>
    </location>
</feature>
<feature type="coiled-coil region" evidence="12">
    <location>
        <begin position="1048"/>
        <end position="1109"/>
    </location>
</feature>
<feature type="compositionally biased region" description="Basic residues" evidence="13">
    <location>
        <begin position="380"/>
        <end position="389"/>
    </location>
</feature>
<dbReference type="InterPro" id="IPR003395">
    <property type="entry name" value="RecF/RecN/SMC_N"/>
</dbReference>
<feature type="region of interest" description="Disordered" evidence="13">
    <location>
        <begin position="729"/>
        <end position="754"/>
    </location>
</feature>
<dbReference type="Pfam" id="PF06470">
    <property type="entry name" value="SMC_hinge"/>
    <property type="match status" value="1"/>
</dbReference>
<accession>A0A443R760</accession>
<keyword evidence="16" id="KW-1185">Reference proteome</keyword>
<evidence type="ECO:0000313" key="16">
    <source>
        <dbReference type="Proteomes" id="UP000285301"/>
    </source>
</evidence>
<dbReference type="InterPro" id="IPR036277">
    <property type="entry name" value="SMC_hinge_sf"/>
</dbReference>
<dbReference type="GO" id="GO:0007076">
    <property type="term" value="P:mitotic chromosome condensation"/>
    <property type="evidence" value="ECO:0007669"/>
    <property type="project" value="TreeGrafter"/>
</dbReference>
<dbReference type="GO" id="GO:0051301">
    <property type="term" value="P:cell division"/>
    <property type="evidence" value="ECO:0007669"/>
    <property type="project" value="UniProtKB-KW"/>
</dbReference>
<evidence type="ECO:0000256" key="4">
    <source>
        <dbReference type="ARBA" id="ARBA00022741"/>
    </source>
</evidence>
<evidence type="ECO:0000256" key="11">
    <source>
        <dbReference type="PIRNR" id="PIRNR005719"/>
    </source>
</evidence>
<feature type="compositionally biased region" description="Acidic residues" evidence="13">
    <location>
        <begin position="20"/>
        <end position="32"/>
    </location>
</feature>
<evidence type="ECO:0000256" key="8">
    <source>
        <dbReference type="ARBA" id="ARBA00023067"/>
    </source>
</evidence>
<dbReference type="Proteomes" id="UP000285301">
    <property type="component" value="Unassembled WGS sequence"/>
</dbReference>
<dbReference type="GO" id="GO:0016887">
    <property type="term" value="F:ATP hydrolysis activity"/>
    <property type="evidence" value="ECO:0007669"/>
    <property type="project" value="InterPro"/>
</dbReference>
<feature type="coiled-coil region" evidence="12">
    <location>
        <begin position="920"/>
        <end position="1017"/>
    </location>
</feature>
<dbReference type="FunFam" id="3.40.50.300:FF:000585">
    <property type="entry name" value="Structural maintenance of chromosomes 4"/>
    <property type="match status" value="1"/>
</dbReference>
<evidence type="ECO:0000256" key="2">
    <source>
        <dbReference type="ARBA" id="ARBA00006005"/>
    </source>
</evidence>
<evidence type="ECO:0000313" key="15">
    <source>
        <dbReference type="EMBL" id="RWS11096.1"/>
    </source>
</evidence>
<dbReference type="GO" id="GO:0000796">
    <property type="term" value="C:condensin complex"/>
    <property type="evidence" value="ECO:0007669"/>
    <property type="project" value="TreeGrafter"/>
</dbReference>
<name>A0A443R760_9ACAR</name>
<evidence type="ECO:0000256" key="9">
    <source>
        <dbReference type="ARBA" id="ARBA00023242"/>
    </source>
</evidence>
<dbReference type="STRING" id="1965070.A0A443R760"/>
<protein>
    <recommendedName>
        <fullName evidence="11">Structural maintenance of chromosomes protein</fullName>
    </recommendedName>
</protein>
<comment type="subcellular location">
    <subcellularLocation>
        <location evidence="1 11">Nucleus</location>
    </subcellularLocation>
</comment>
<evidence type="ECO:0000256" key="12">
    <source>
        <dbReference type="SAM" id="Coils"/>
    </source>
</evidence>
<dbReference type="SMART" id="SM00968">
    <property type="entry name" value="SMC_hinge"/>
    <property type="match status" value="1"/>
</dbReference>
<dbReference type="Gene3D" id="3.40.50.300">
    <property type="entry name" value="P-loop containing nucleotide triphosphate hydrolases"/>
    <property type="match status" value="2"/>
</dbReference>
<comment type="caution">
    <text evidence="15">The sequence shown here is derived from an EMBL/GenBank/DDBJ whole genome shotgun (WGS) entry which is preliminary data.</text>
</comment>
<dbReference type="Gene3D" id="1.20.1060.20">
    <property type="match status" value="1"/>
</dbReference>
<evidence type="ECO:0000256" key="6">
    <source>
        <dbReference type="ARBA" id="ARBA00022840"/>
    </source>
</evidence>
<dbReference type="InterPro" id="IPR010935">
    <property type="entry name" value="SMC_hinge"/>
</dbReference>
<evidence type="ECO:0000256" key="13">
    <source>
        <dbReference type="SAM" id="MobiDB-lite"/>
    </source>
</evidence>
<dbReference type="Gene3D" id="3.30.70.1620">
    <property type="match status" value="1"/>
</dbReference>
<feature type="region of interest" description="Disordered" evidence="13">
    <location>
        <begin position="1"/>
        <end position="32"/>
    </location>
</feature>
<dbReference type="OrthoDB" id="5575062at2759"/>
<organism evidence="15 16">
    <name type="scientific">Dinothrombium tinctorium</name>
    <dbReference type="NCBI Taxonomy" id="1965070"/>
    <lineage>
        <taxon>Eukaryota</taxon>
        <taxon>Metazoa</taxon>
        <taxon>Ecdysozoa</taxon>
        <taxon>Arthropoda</taxon>
        <taxon>Chelicerata</taxon>
        <taxon>Arachnida</taxon>
        <taxon>Acari</taxon>
        <taxon>Acariformes</taxon>
        <taxon>Trombidiformes</taxon>
        <taxon>Prostigmata</taxon>
        <taxon>Anystina</taxon>
        <taxon>Parasitengona</taxon>
        <taxon>Trombidioidea</taxon>
        <taxon>Trombidiidae</taxon>
        <taxon>Dinothrombium</taxon>
    </lineage>
</organism>
<keyword evidence="3" id="KW-0132">Cell division</keyword>
<feature type="compositionally biased region" description="Basic and acidic residues" evidence="13">
    <location>
        <begin position="390"/>
        <end position="403"/>
    </location>
</feature>
<keyword evidence="5" id="KW-0498">Mitosis</keyword>
<proteinExistence type="inferred from homology"/>
<dbReference type="EMBL" id="NCKU01001840">
    <property type="protein sequence ID" value="RWS11096.1"/>
    <property type="molecule type" value="Genomic_DNA"/>
</dbReference>
<evidence type="ECO:0000256" key="5">
    <source>
        <dbReference type="ARBA" id="ARBA00022776"/>
    </source>
</evidence>
<dbReference type="InterPro" id="IPR024704">
    <property type="entry name" value="SMC"/>
</dbReference>
<dbReference type="FunFam" id="3.30.70.1620:FF:000003">
    <property type="entry name" value="Structural maintenance of chromosomes 4"/>
    <property type="match status" value="1"/>
</dbReference>
<reference evidence="15 16" key="1">
    <citation type="journal article" date="2018" name="Gigascience">
        <title>Genomes of trombidid mites reveal novel predicted allergens and laterally-transferred genes associated with secondary metabolism.</title>
        <authorList>
            <person name="Dong X."/>
            <person name="Chaisiri K."/>
            <person name="Xia D."/>
            <person name="Armstrong S.D."/>
            <person name="Fang Y."/>
            <person name="Donnelly M.J."/>
            <person name="Kadowaki T."/>
            <person name="McGarry J.W."/>
            <person name="Darby A.C."/>
            <person name="Makepeace B.L."/>
        </authorList>
    </citation>
    <scope>NUCLEOTIDE SEQUENCE [LARGE SCALE GENOMIC DNA]</scope>
    <source>
        <strain evidence="15">UoL-WK</strain>
    </source>
</reference>